<dbReference type="Pfam" id="PF04432">
    <property type="entry name" value="FrhB_FdhB_C"/>
    <property type="match status" value="1"/>
</dbReference>
<dbReference type="PANTHER" id="PTHR43193:SF2">
    <property type="entry name" value="POLYFERREDOXIN PROTEIN FWDF"/>
    <property type="match status" value="1"/>
</dbReference>
<keyword evidence="2" id="KW-0408">Iron</keyword>
<evidence type="ECO:0000313" key="6">
    <source>
        <dbReference type="Proteomes" id="UP001213646"/>
    </source>
</evidence>
<dbReference type="EMBL" id="JAQPYX010000192">
    <property type="protein sequence ID" value="MDC7151425.1"/>
    <property type="molecule type" value="Genomic_DNA"/>
</dbReference>
<dbReference type="Gene3D" id="3.30.70.20">
    <property type="match status" value="1"/>
</dbReference>
<evidence type="ECO:0000256" key="2">
    <source>
        <dbReference type="ARBA" id="ARBA00023004"/>
    </source>
</evidence>
<dbReference type="AlphaFoldDB" id="A0AAW6I874"/>
<reference evidence="5" key="1">
    <citation type="submission" date="2023-01" db="EMBL/GenBank/DDBJ databases">
        <title>Exploring GABA producing Bacteroides strains toward improving mental health.</title>
        <authorList>
            <person name="Yousuf B."/>
            <person name="Bouhlel N.E."/>
            <person name="Mottawea W."/>
            <person name="Hammami R."/>
        </authorList>
    </citation>
    <scope>NUCLEOTIDE SEQUENCE</scope>
    <source>
        <strain evidence="5">UO.H1047</strain>
    </source>
</reference>
<dbReference type="Proteomes" id="UP001213646">
    <property type="component" value="Unassembled WGS sequence"/>
</dbReference>
<keyword evidence="1" id="KW-0479">Metal-binding</keyword>
<proteinExistence type="predicted"/>
<dbReference type="InterPro" id="IPR007516">
    <property type="entry name" value="Co_F420_Hydgase/DH_bsu_N"/>
</dbReference>
<evidence type="ECO:0000256" key="1">
    <source>
        <dbReference type="ARBA" id="ARBA00022723"/>
    </source>
</evidence>
<comment type="caution">
    <text evidence="5">The sequence shown here is derived from an EMBL/GenBank/DDBJ whole genome shotgun (WGS) entry which is preliminary data.</text>
</comment>
<keyword evidence="3" id="KW-0411">Iron-sulfur</keyword>
<evidence type="ECO:0000259" key="4">
    <source>
        <dbReference type="PROSITE" id="PS51379"/>
    </source>
</evidence>
<evidence type="ECO:0000256" key="3">
    <source>
        <dbReference type="ARBA" id="ARBA00023014"/>
    </source>
</evidence>
<dbReference type="Pfam" id="PF04422">
    <property type="entry name" value="FrhB_FdhB_N"/>
    <property type="match status" value="1"/>
</dbReference>
<organism evidence="5 6">
    <name type="scientific">Parabacteroides johnsonii</name>
    <dbReference type="NCBI Taxonomy" id="387661"/>
    <lineage>
        <taxon>Bacteria</taxon>
        <taxon>Pseudomonadati</taxon>
        <taxon>Bacteroidota</taxon>
        <taxon>Bacteroidia</taxon>
        <taxon>Bacteroidales</taxon>
        <taxon>Tannerellaceae</taxon>
        <taxon>Parabacteroides</taxon>
    </lineage>
</organism>
<dbReference type="PROSITE" id="PS51379">
    <property type="entry name" value="4FE4S_FER_2"/>
    <property type="match status" value="2"/>
</dbReference>
<dbReference type="InterPro" id="IPR017900">
    <property type="entry name" value="4Fe4S_Fe_S_CS"/>
</dbReference>
<sequence>MINIEDKKECCGCSACVQRCPKQCIVMKEDEEGFLYPVVDKEVCIDCGLCEQVCPVLRQREEREPLEVYAAFNKNEEVRMQSSSGGIFTALAEPIIKEGGVVFGARFNEDWEVVHDYVETVEGLSAFRGSKYVQSRIGCTFSQAEQFLKQGRKVLFSGTPCQIAGLKLFLRKEYENLLSVDFICHGVPSPGVWRQYLNEFIVYQGNKKKISFFPSKPIILNSIRDISRIEFRNKRLGWKKYSFALTLSVAIEHGTKNTVLLSEPYNKNIFMKGFLADLYLRPSCYACPSKCLKSGSDITIGDFWGIQNVKPEIDDDKGICCTIVSTNKGIFHISRIDADKIISSYKEVFQGNPALINSALLPSKRSKFYKHYPGKSFIQFVYHETRLSIIVRCKIWIYNLLLKKFVK</sequence>
<dbReference type="GO" id="GO:0051536">
    <property type="term" value="F:iron-sulfur cluster binding"/>
    <property type="evidence" value="ECO:0007669"/>
    <property type="project" value="UniProtKB-KW"/>
</dbReference>
<dbReference type="InterPro" id="IPR052977">
    <property type="entry name" value="Polyferredoxin-like_ET"/>
</dbReference>
<dbReference type="PANTHER" id="PTHR43193">
    <property type="match status" value="1"/>
</dbReference>
<feature type="domain" description="4Fe-4S ferredoxin-type" evidence="4">
    <location>
        <begin position="1"/>
        <end position="30"/>
    </location>
</feature>
<dbReference type="RefSeq" id="WP_272697906.1">
    <property type="nucleotide sequence ID" value="NZ_CAOJXY010000010.1"/>
</dbReference>
<dbReference type="Pfam" id="PF12838">
    <property type="entry name" value="Fer4_7"/>
    <property type="match status" value="1"/>
</dbReference>
<dbReference type="PROSITE" id="PS00198">
    <property type="entry name" value="4FE4S_FER_1"/>
    <property type="match status" value="2"/>
</dbReference>
<dbReference type="InterPro" id="IPR017896">
    <property type="entry name" value="4Fe4S_Fe-S-bd"/>
</dbReference>
<protein>
    <submittedName>
        <fullName evidence="5">Coenzyme F420 hydrogenase/dehydrogenase, beta subunit C-terminal domain</fullName>
    </submittedName>
</protein>
<dbReference type="InterPro" id="IPR007525">
    <property type="entry name" value="FrhB_FdhB_C"/>
</dbReference>
<evidence type="ECO:0000313" key="5">
    <source>
        <dbReference type="EMBL" id="MDC7151425.1"/>
    </source>
</evidence>
<dbReference type="GO" id="GO:0046872">
    <property type="term" value="F:metal ion binding"/>
    <property type="evidence" value="ECO:0007669"/>
    <property type="project" value="UniProtKB-KW"/>
</dbReference>
<name>A0AAW6I874_9BACT</name>
<gene>
    <name evidence="5" type="ORF">PQG89_18745</name>
</gene>
<feature type="domain" description="4Fe-4S ferredoxin-type" evidence="4">
    <location>
        <begin position="35"/>
        <end position="65"/>
    </location>
</feature>
<dbReference type="SUPFAM" id="SSF54862">
    <property type="entry name" value="4Fe-4S ferredoxins"/>
    <property type="match status" value="1"/>
</dbReference>
<accession>A0AAW6I874</accession>